<evidence type="ECO:0000256" key="7">
    <source>
        <dbReference type="ARBA" id="ARBA00023014"/>
    </source>
</evidence>
<accession>A0A9J7A1M4</accession>
<dbReference type="GO" id="GO:0005886">
    <property type="term" value="C:plasma membrane"/>
    <property type="evidence" value="ECO:0007669"/>
    <property type="project" value="UniProtKB-SubCell"/>
</dbReference>
<dbReference type="PROSITE" id="PS51379">
    <property type="entry name" value="4FE4S_FER_2"/>
    <property type="match status" value="2"/>
</dbReference>
<keyword evidence="8" id="KW-1278">Translocase</keyword>
<dbReference type="PANTHER" id="PTHR43034:SF2">
    <property type="entry name" value="ION-TRANSLOCATING OXIDOREDUCTASE COMPLEX SUBUNIT C"/>
    <property type="match status" value="1"/>
</dbReference>
<feature type="binding site" evidence="8">
    <location>
        <position position="384"/>
    </location>
    <ligand>
        <name>[4Fe-4S] cluster</name>
        <dbReference type="ChEBI" id="CHEBI:49883"/>
        <label>2</label>
    </ligand>
</feature>
<dbReference type="Gene3D" id="3.40.50.11540">
    <property type="entry name" value="NADH-ubiquinone oxidoreductase 51kDa subunit"/>
    <property type="match status" value="1"/>
</dbReference>
<dbReference type="Pfam" id="PF13375">
    <property type="entry name" value="RnfC_N"/>
    <property type="match status" value="1"/>
</dbReference>
<feature type="binding site" evidence="8">
    <location>
        <position position="414"/>
    </location>
    <ligand>
        <name>[4Fe-4S] cluster</name>
        <dbReference type="ChEBI" id="CHEBI:49883"/>
        <label>2</label>
    </ligand>
</feature>
<organism evidence="10 11">
    <name type="scientific">Candidatus Endoriftia persephonae</name>
    <dbReference type="NCBI Taxonomy" id="393765"/>
    <lineage>
        <taxon>Bacteria</taxon>
        <taxon>Pseudomonadati</taxon>
        <taxon>Pseudomonadota</taxon>
        <taxon>Gammaproteobacteria</taxon>
        <taxon>Chromatiales</taxon>
        <taxon>Sedimenticolaceae</taxon>
        <taxon>Candidatus Endoriftia</taxon>
    </lineage>
</organism>
<keyword evidence="5 8" id="KW-0249">Electron transport</keyword>
<dbReference type="GO" id="GO:0022900">
    <property type="term" value="P:electron transport chain"/>
    <property type="evidence" value="ECO:0007669"/>
    <property type="project" value="UniProtKB-UniRule"/>
</dbReference>
<evidence type="ECO:0000256" key="8">
    <source>
        <dbReference type="HAMAP-Rule" id="MF_00461"/>
    </source>
</evidence>
<evidence type="ECO:0000256" key="1">
    <source>
        <dbReference type="ARBA" id="ARBA00022448"/>
    </source>
</evidence>
<keyword evidence="8" id="KW-0472">Membrane</keyword>
<name>A0A9J7A1M4_9GAMM</name>
<comment type="subunit">
    <text evidence="8">The complex is composed of six subunits: RnfA, RnfB, RnfC, RnfD, RnfE and RnfG.</text>
</comment>
<keyword evidence="4 8" id="KW-0677">Repeat</keyword>
<dbReference type="PROSITE" id="PS00198">
    <property type="entry name" value="4FE4S_FER_1"/>
    <property type="match status" value="1"/>
</dbReference>
<comment type="similarity">
    <text evidence="8">Belongs to the 4Fe4S bacterial-type ferredoxin family. RnfC subfamily.</text>
</comment>
<dbReference type="GO" id="GO:0046872">
    <property type="term" value="F:metal ion binding"/>
    <property type="evidence" value="ECO:0007669"/>
    <property type="project" value="UniProtKB-KW"/>
</dbReference>
<feature type="binding site" evidence="8">
    <location>
        <position position="417"/>
    </location>
    <ligand>
        <name>[4Fe-4S] cluster</name>
        <dbReference type="ChEBI" id="CHEBI:49883"/>
        <label>2</label>
    </ligand>
</feature>
<keyword evidence="11" id="KW-1185">Reference proteome</keyword>
<dbReference type="HAMAP" id="MF_00461">
    <property type="entry name" value="RsxC_RnfC"/>
    <property type="match status" value="1"/>
</dbReference>
<reference evidence="10" key="1">
    <citation type="journal article" date="2022" name="Mol. Ecol. Resour.">
        <title>The complete and closed genome of the facultative generalist Candidatus Endoriftia persephone from deep-sea hydrothermal vents.</title>
        <authorList>
            <person name="de Oliveira A.L."/>
            <person name="Srivastava A."/>
            <person name="Espada-Hinojosa S."/>
            <person name="Bright M."/>
        </authorList>
    </citation>
    <scope>NUCLEOTIDE SEQUENCE</scope>
    <source>
        <strain evidence="10">Tica-EPR-9o50.N</strain>
    </source>
</reference>
<keyword evidence="8" id="KW-1003">Cell membrane</keyword>
<keyword evidence="3 8" id="KW-0479">Metal-binding</keyword>
<keyword evidence="7 8" id="KW-0411">Iron-sulfur</keyword>
<feature type="binding site" evidence="8">
    <location>
        <position position="380"/>
    </location>
    <ligand>
        <name>[4Fe-4S] cluster</name>
        <dbReference type="ChEBI" id="CHEBI:49883"/>
        <label>1</label>
    </ligand>
</feature>
<evidence type="ECO:0000259" key="9">
    <source>
        <dbReference type="PROSITE" id="PS51379"/>
    </source>
</evidence>
<keyword evidence="8" id="KW-0997">Cell inner membrane</keyword>
<evidence type="ECO:0000256" key="4">
    <source>
        <dbReference type="ARBA" id="ARBA00022737"/>
    </source>
</evidence>
<feature type="binding site" evidence="8">
    <location>
        <position position="424"/>
    </location>
    <ligand>
        <name>[4Fe-4S] cluster</name>
        <dbReference type="ChEBI" id="CHEBI:49883"/>
        <label>1</label>
    </ligand>
</feature>
<dbReference type="SUPFAM" id="SSF142019">
    <property type="entry name" value="Nqo1 FMN-binding domain-like"/>
    <property type="match status" value="1"/>
</dbReference>
<dbReference type="InterPro" id="IPR017896">
    <property type="entry name" value="4Fe4S_Fe-S-bd"/>
</dbReference>
<feature type="domain" description="4Fe-4S ferredoxin-type" evidence="9">
    <location>
        <begin position="405"/>
        <end position="434"/>
    </location>
</feature>
<dbReference type="EC" id="7.-.-.-" evidence="8"/>
<dbReference type="InterPro" id="IPR010208">
    <property type="entry name" value="Ion_transpt_RnfC/RsxC"/>
</dbReference>
<evidence type="ECO:0000256" key="6">
    <source>
        <dbReference type="ARBA" id="ARBA00023004"/>
    </source>
</evidence>
<evidence type="ECO:0000313" key="10">
    <source>
        <dbReference type="EMBL" id="USF89022.1"/>
    </source>
</evidence>
<evidence type="ECO:0000256" key="5">
    <source>
        <dbReference type="ARBA" id="ARBA00022982"/>
    </source>
</evidence>
<gene>
    <name evidence="10" type="primary">rsxC</name>
    <name evidence="8" type="synonym">rnfC</name>
    <name evidence="10" type="ORF">L0Y14_07255</name>
</gene>
<comment type="subcellular location">
    <subcellularLocation>
        <location evidence="8">Cell inner membrane</location>
        <topology evidence="8">Peripheral membrane protein</topology>
    </subcellularLocation>
</comment>
<dbReference type="InterPro" id="IPR019554">
    <property type="entry name" value="Soluble_ligand-bd"/>
</dbReference>
<dbReference type="InterPro" id="IPR011538">
    <property type="entry name" value="Nuo51_FMN-bd"/>
</dbReference>
<dbReference type="GO" id="GO:0009055">
    <property type="term" value="F:electron transfer activity"/>
    <property type="evidence" value="ECO:0007669"/>
    <property type="project" value="InterPro"/>
</dbReference>
<protein>
    <recommendedName>
        <fullName evidence="8">Ion-translocating oxidoreductase complex subunit C</fullName>
        <ecNumber evidence="8">7.-.-.-</ecNumber>
    </recommendedName>
    <alternativeName>
        <fullName evidence="8">Rnf electron transport complex subunit C</fullName>
    </alternativeName>
</protein>
<dbReference type="Proteomes" id="UP001056649">
    <property type="component" value="Chromosome"/>
</dbReference>
<dbReference type="Pfam" id="PF10531">
    <property type="entry name" value="SLBB"/>
    <property type="match status" value="1"/>
</dbReference>
<dbReference type="EMBL" id="CP090569">
    <property type="protein sequence ID" value="USF89022.1"/>
    <property type="molecule type" value="Genomic_DNA"/>
</dbReference>
<evidence type="ECO:0000256" key="2">
    <source>
        <dbReference type="ARBA" id="ARBA00022485"/>
    </source>
</evidence>
<keyword evidence="1 8" id="KW-0813">Transport</keyword>
<feature type="binding site" evidence="8">
    <location>
        <position position="420"/>
    </location>
    <ligand>
        <name>[4Fe-4S] cluster</name>
        <dbReference type="ChEBI" id="CHEBI:49883"/>
        <label>2</label>
    </ligand>
</feature>
<keyword evidence="6 8" id="KW-0408">Iron</keyword>
<dbReference type="KEGG" id="eps:L0Y14_07255"/>
<dbReference type="RefSeq" id="WP_006475761.1">
    <property type="nucleotide sequence ID" value="NZ_CP090569.1"/>
</dbReference>
<keyword evidence="2 8" id="KW-0004">4Fe-4S</keyword>
<evidence type="ECO:0000313" key="11">
    <source>
        <dbReference type="Proteomes" id="UP001056649"/>
    </source>
</evidence>
<feature type="binding site" evidence="8">
    <location>
        <position position="374"/>
    </location>
    <ligand>
        <name>[4Fe-4S] cluster</name>
        <dbReference type="ChEBI" id="CHEBI:49883"/>
        <label>1</label>
    </ligand>
</feature>
<dbReference type="InterPro" id="IPR017900">
    <property type="entry name" value="4Fe4S_Fe_S_CS"/>
</dbReference>
<feature type="domain" description="4Fe-4S ferredoxin-type" evidence="9">
    <location>
        <begin position="360"/>
        <end position="394"/>
    </location>
</feature>
<proteinExistence type="inferred from homology"/>
<sequence>MSLFGLFGRRSFQHGIHPPDNKQQTASQPIRRLPFPELLVLPLDQHIGKPARVIVNKGQEVVRGEPIAEADGFVSVPIHAPATGRIKGIELMPTARGPKSLSILLEVYEGSTQEVLWGSERDIGALSPQQMIQAVQESGMVGLGGAAFPSHVKLTIPEGKQVDTLVVNGCECEPYLSCDHRVMLEHPKALMRGIRYAMRATGTKQAVIGIEDNKMDAVEQLQTHAPRDDTIKVVAVETKYPQGSEKMLIKSALGREVPAGGLPADVGVVVNNVGTLAALGQLLPKGEGLIERVITVAGPGVKHPGNYLVPLGTPIGFVLDQVGYSGGQNEFILGGPMMGPAVSALETPITKGSSGLLVLNEPNINSETRRIWPCIKCARCVDACPMHLNPSQLGQLAAKRQYQTMAERYHLNDCFECGCCSYVCPSNIPLVQYFRIAKAINREQAA</sequence>
<dbReference type="Pfam" id="PF01512">
    <property type="entry name" value="Complex1_51K"/>
    <property type="match status" value="1"/>
</dbReference>
<dbReference type="NCBIfam" id="NF003454">
    <property type="entry name" value="PRK05035.1"/>
    <property type="match status" value="1"/>
</dbReference>
<feature type="binding site" evidence="8">
    <location>
        <position position="377"/>
    </location>
    <ligand>
        <name>[4Fe-4S] cluster</name>
        <dbReference type="ChEBI" id="CHEBI:49883"/>
        <label>1</label>
    </ligand>
</feature>
<dbReference type="PANTHER" id="PTHR43034">
    <property type="entry name" value="ION-TRANSLOCATING OXIDOREDUCTASE COMPLEX SUBUNIT C"/>
    <property type="match status" value="1"/>
</dbReference>
<comment type="function">
    <text evidence="8">Part of a membrane-bound complex that couples electron transfer with translocation of ions across the membrane.</text>
</comment>
<dbReference type="NCBIfam" id="TIGR01945">
    <property type="entry name" value="rnfC"/>
    <property type="match status" value="1"/>
</dbReference>
<dbReference type="InterPro" id="IPR037225">
    <property type="entry name" value="Nuo51_FMN-bd_sf"/>
</dbReference>
<evidence type="ECO:0000256" key="3">
    <source>
        <dbReference type="ARBA" id="ARBA00022723"/>
    </source>
</evidence>
<dbReference type="AlphaFoldDB" id="A0A9J7A1M4"/>
<dbReference type="SUPFAM" id="SSF46548">
    <property type="entry name" value="alpha-helical ferredoxin"/>
    <property type="match status" value="1"/>
</dbReference>
<dbReference type="GO" id="GO:0051539">
    <property type="term" value="F:4 iron, 4 sulfur cluster binding"/>
    <property type="evidence" value="ECO:0007669"/>
    <property type="project" value="UniProtKB-KW"/>
</dbReference>
<dbReference type="Pfam" id="PF12838">
    <property type="entry name" value="Fer4_7"/>
    <property type="match status" value="1"/>
</dbReference>
<dbReference type="Gene3D" id="3.30.70.20">
    <property type="match status" value="1"/>
</dbReference>
<comment type="cofactor">
    <cofactor evidence="8">
        <name>[4Fe-4S] cluster</name>
        <dbReference type="ChEBI" id="CHEBI:49883"/>
    </cofactor>
    <text evidence="8">Binds 2 [4Fe-4S] clusters per subunit.</text>
</comment>
<dbReference type="InterPro" id="IPR026902">
    <property type="entry name" value="RnfC_N"/>
</dbReference>